<accession>A0A813MHY7</accession>
<evidence type="ECO:0000313" key="1">
    <source>
        <dbReference type="EMBL" id="CAF0719238.1"/>
    </source>
</evidence>
<dbReference type="AlphaFoldDB" id="A0A813MHY7"/>
<protein>
    <submittedName>
        <fullName evidence="1">Uncharacterized protein</fullName>
    </submittedName>
</protein>
<reference evidence="1" key="1">
    <citation type="submission" date="2021-02" db="EMBL/GenBank/DDBJ databases">
        <authorList>
            <person name="Nowell W R."/>
        </authorList>
    </citation>
    <scope>NUCLEOTIDE SEQUENCE</scope>
</reference>
<comment type="caution">
    <text evidence="1">The sequence shown here is derived from an EMBL/GenBank/DDBJ whole genome shotgun (WGS) entry which is preliminary data.</text>
</comment>
<name>A0A813MHY7_9BILA</name>
<dbReference type="EMBL" id="CAJNOH010000001">
    <property type="protein sequence ID" value="CAF0719238.1"/>
    <property type="molecule type" value="Genomic_DNA"/>
</dbReference>
<evidence type="ECO:0000313" key="2">
    <source>
        <dbReference type="Proteomes" id="UP000663854"/>
    </source>
</evidence>
<organism evidence="1 2">
    <name type="scientific">Rotaria sordida</name>
    <dbReference type="NCBI Taxonomy" id="392033"/>
    <lineage>
        <taxon>Eukaryota</taxon>
        <taxon>Metazoa</taxon>
        <taxon>Spiralia</taxon>
        <taxon>Gnathifera</taxon>
        <taxon>Rotifera</taxon>
        <taxon>Eurotatoria</taxon>
        <taxon>Bdelloidea</taxon>
        <taxon>Philodinida</taxon>
        <taxon>Philodinidae</taxon>
        <taxon>Rotaria</taxon>
    </lineage>
</organism>
<gene>
    <name evidence="1" type="ORF">PYM288_LOCUS3</name>
</gene>
<dbReference type="Proteomes" id="UP000663854">
    <property type="component" value="Unassembled WGS sequence"/>
</dbReference>
<proteinExistence type="predicted"/>
<sequence>MISAGTCKVGCTVVPKPKEVAGVAKVEVAVKPAVAVKSEIATKPAVAAKTEVAAKPAVVSKTDAVVKTEIAVKSEPSKADPEQKVELRQALAMKPAKAKQTTVNTDQARVDEARADETSAELEGAIPIKWTEVQ</sequence>